<accession>A0A9P4SBX1</accession>
<dbReference type="AlphaFoldDB" id="A0A9P4SBX1"/>
<sequence length="685" mass="73731">MFYSHEVLTSRKYGVATVWLVATLGPKSSLKKVNRKAILDVNVPKACETILTPEAPMALRLQSNLLVGVSRVYDQQCGYVLSDAQTTQNNIRQMLRVVSAEETDVETGRARPDQLVLEDDPAFLPDLLMDFDLSGIDVSSTSNSSVQSPHTPRTPEDAMIRGLIIPSTDTAAGADIGGFIISGDDHHLTSASKPLGGSVLSAREEDDGLLPEADFEFDAEGNLLEFTTPLAGPRQSSVGTARPVPGSDGTSSRVRREHEEGQMAGLDQLGERMDFDLPLEDDCIPLPEGEAFPTIHRSPPREEQKPPSAAPGEELEATNTAEAPMRRRPRAPRIIPLDTNQELRSREIARWNTTYAQTMAEGIQHKLHHRLAMQAKKNADFWVWGAGIGGIGRGLGAGMVAGPLRGFCGDALFEAITGVSRAPVVGRKREHDDTEPGTEDAERRVRPRSDGQHSDEIGRAGVEDMDEGFAPEMEDLDPEHPRAALSTLSSNPASSMPWNLSATRNSSLRATLPPGAATSTLGRPSSRSRYVSASPLLRHSRGDLTYLGSDLDDDDIGGPLFSDGPQGERGERHDPTTQDFEAFGPAAYVDTQTAGETQWLRSALDAEGMNFLSFVEARLEERGAGIQTEGARDGEVGFAELLPPAVNSNVVAAQGLLHVLGLATKGLLGVRQEGVGEIWVSVVGV</sequence>
<feature type="compositionally biased region" description="Basic and acidic residues" evidence="3">
    <location>
        <begin position="427"/>
        <end position="462"/>
    </location>
</feature>
<dbReference type="Proteomes" id="UP000799429">
    <property type="component" value="Unassembled WGS sequence"/>
</dbReference>
<organism evidence="5 6">
    <name type="scientific">Patellaria atrata CBS 101060</name>
    <dbReference type="NCBI Taxonomy" id="1346257"/>
    <lineage>
        <taxon>Eukaryota</taxon>
        <taxon>Fungi</taxon>
        <taxon>Dikarya</taxon>
        <taxon>Ascomycota</taxon>
        <taxon>Pezizomycotina</taxon>
        <taxon>Dothideomycetes</taxon>
        <taxon>Dothideomycetes incertae sedis</taxon>
        <taxon>Patellariales</taxon>
        <taxon>Patellariaceae</taxon>
        <taxon>Patellaria</taxon>
    </lineage>
</organism>
<dbReference type="OrthoDB" id="5427633at2759"/>
<dbReference type="PANTHER" id="PTHR12585:SF70">
    <property type="entry name" value="RAD21_REC8 N TERMINAL DOMAIN PROTEIN (AFU_ORTHOLOGUE AFUA_6G02900)"/>
    <property type="match status" value="1"/>
</dbReference>
<dbReference type="CDD" id="cd21789">
    <property type="entry name" value="Rad21_Rec8_M_SpRec8p-like"/>
    <property type="match status" value="1"/>
</dbReference>
<dbReference type="InterPro" id="IPR006910">
    <property type="entry name" value="Rad21_Rec8_N"/>
</dbReference>
<feature type="domain" description="Rad21/Rec8-like protein N-terminal" evidence="4">
    <location>
        <begin position="1"/>
        <end position="110"/>
    </location>
</feature>
<evidence type="ECO:0000256" key="1">
    <source>
        <dbReference type="ARBA" id="ARBA00004123"/>
    </source>
</evidence>
<feature type="compositionally biased region" description="Acidic residues" evidence="3">
    <location>
        <begin position="463"/>
        <end position="477"/>
    </location>
</feature>
<comment type="subcellular location">
    <subcellularLocation>
        <location evidence="1">Nucleus</location>
    </subcellularLocation>
</comment>
<reference evidence="5" key="1">
    <citation type="journal article" date="2020" name="Stud. Mycol.">
        <title>101 Dothideomycetes genomes: a test case for predicting lifestyles and emergence of pathogens.</title>
        <authorList>
            <person name="Haridas S."/>
            <person name="Albert R."/>
            <person name="Binder M."/>
            <person name="Bloem J."/>
            <person name="Labutti K."/>
            <person name="Salamov A."/>
            <person name="Andreopoulos B."/>
            <person name="Baker S."/>
            <person name="Barry K."/>
            <person name="Bills G."/>
            <person name="Bluhm B."/>
            <person name="Cannon C."/>
            <person name="Castanera R."/>
            <person name="Culley D."/>
            <person name="Daum C."/>
            <person name="Ezra D."/>
            <person name="Gonzalez J."/>
            <person name="Henrissat B."/>
            <person name="Kuo A."/>
            <person name="Liang C."/>
            <person name="Lipzen A."/>
            <person name="Lutzoni F."/>
            <person name="Magnuson J."/>
            <person name="Mondo S."/>
            <person name="Nolan M."/>
            <person name="Ohm R."/>
            <person name="Pangilinan J."/>
            <person name="Park H.-J."/>
            <person name="Ramirez L."/>
            <person name="Alfaro M."/>
            <person name="Sun H."/>
            <person name="Tritt A."/>
            <person name="Yoshinaga Y."/>
            <person name="Zwiers L.-H."/>
            <person name="Turgeon B."/>
            <person name="Goodwin S."/>
            <person name="Spatafora J."/>
            <person name="Crous P."/>
            <person name="Grigoriev I."/>
        </authorList>
    </citation>
    <scope>NUCLEOTIDE SEQUENCE</scope>
    <source>
        <strain evidence="5">CBS 101060</strain>
    </source>
</reference>
<proteinExistence type="predicted"/>
<evidence type="ECO:0000313" key="6">
    <source>
        <dbReference type="Proteomes" id="UP000799429"/>
    </source>
</evidence>
<feature type="region of interest" description="Disordered" evidence="3">
    <location>
        <begin position="424"/>
        <end position="500"/>
    </location>
</feature>
<dbReference type="GO" id="GO:0030892">
    <property type="term" value="C:mitotic cohesin complex"/>
    <property type="evidence" value="ECO:0007669"/>
    <property type="project" value="TreeGrafter"/>
</dbReference>
<feature type="region of interest" description="Disordered" evidence="3">
    <location>
        <begin position="227"/>
        <end position="260"/>
    </location>
</feature>
<comment type="caution">
    <text evidence="5">The sequence shown here is derived from an EMBL/GenBank/DDBJ whole genome shotgun (WGS) entry which is preliminary data.</text>
</comment>
<evidence type="ECO:0000313" key="5">
    <source>
        <dbReference type="EMBL" id="KAF2839785.1"/>
    </source>
</evidence>
<feature type="region of interest" description="Disordered" evidence="3">
    <location>
        <begin position="286"/>
        <end position="335"/>
    </location>
</feature>
<keyword evidence="2" id="KW-0539">Nucleus</keyword>
<dbReference type="EMBL" id="MU006094">
    <property type="protein sequence ID" value="KAF2839785.1"/>
    <property type="molecule type" value="Genomic_DNA"/>
</dbReference>
<dbReference type="Pfam" id="PF04825">
    <property type="entry name" value="Rad21_Rec8_N"/>
    <property type="match status" value="1"/>
</dbReference>
<evidence type="ECO:0000256" key="3">
    <source>
        <dbReference type="SAM" id="MobiDB-lite"/>
    </source>
</evidence>
<evidence type="ECO:0000256" key="2">
    <source>
        <dbReference type="ARBA" id="ARBA00023242"/>
    </source>
</evidence>
<protein>
    <recommendedName>
        <fullName evidence="4">Rad21/Rec8-like protein N-terminal domain-containing protein</fullName>
    </recommendedName>
</protein>
<name>A0A9P4SBX1_9PEZI</name>
<dbReference type="GO" id="GO:0003682">
    <property type="term" value="F:chromatin binding"/>
    <property type="evidence" value="ECO:0007669"/>
    <property type="project" value="TreeGrafter"/>
</dbReference>
<gene>
    <name evidence="5" type="ORF">M501DRAFT_1010816</name>
</gene>
<feature type="region of interest" description="Disordered" evidence="3">
    <location>
        <begin position="555"/>
        <end position="574"/>
    </location>
</feature>
<feature type="compositionally biased region" description="Polar residues" evidence="3">
    <location>
        <begin position="486"/>
        <end position="500"/>
    </location>
</feature>
<keyword evidence="6" id="KW-1185">Reference proteome</keyword>
<dbReference type="InterPro" id="IPR039781">
    <property type="entry name" value="Rad21/Rec8-like"/>
</dbReference>
<dbReference type="PANTHER" id="PTHR12585">
    <property type="entry name" value="SCC1 / RAD21 FAMILY MEMBER"/>
    <property type="match status" value="1"/>
</dbReference>
<dbReference type="GO" id="GO:0005634">
    <property type="term" value="C:nucleus"/>
    <property type="evidence" value="ECO:0007669"/>
    <property type="project" value="UniProtKB-SubCell"/>
</dbReference>
<dbReference type="GO" id="GO:0007064">
    <property type="term" value="P:mitotic sister chromatid cohesion"/>
    <property type="evidence" value="ECO:0007669"/>
    <property type="project" value="TreeGrafter"/>
</dbReference>
<evidence type="ECO:0000259" key="4">
    <source>
        <dbReference type="Pfam" id="PF04825"/>
    </source>
</evidence>